<evidence type="ECO:0000256" key="1">
    <source>
        <dbReference type="SAM" id="MobiDB-lite"/>
    </source>
</evidence>
<name>A0AAV4UBX0_9ARAC</name>
<dbReference type="AlphaFoldDB" id="A0AAV4UBX0"/>
<sequence length="156" mass="17872">MIAICVYGQEKGFSKNLLTDEGKSQLYGTTFDVKEVDRLQQLYENSSFQILKKDLFKPNLNVIQQVSTSIDKGHQWHGNTTFKKPLSFQIRDAILSLPTDFHIHENNLNCLFQILKDELFQPNANVIQQVSTSTDKGHQWHGNTTLKKKNLPLPNS</sequence>
<feature type="region of interest" description="Disordered" evidence="1">
    <location>
        <begin position="133"/>
        <end position="156"/>
    </location>
</feature>
<dbReference type="Proteomes" id="UP001054837">
    <property type="component" value="Unassembled WGS sequence"/>
</dbReference>
<protein>
    <recommendedName>
        <fullName evidence="4">LAGLIDADG homing endonuclease</fullName>
    </recommendedName>
</protein>
<proteinExistence type="predicted"/>
<reference evidence="2 3" key="1">
    <citation type="submission" date="2021-06" db="EMBL/GenBank/DDBJ databases">
        <title>Caerostris darwini draft genome.</title>
        <authorList>
            <person name="Kono N."/>
            <person name="Arakawa K."/>
        </authorList>
    </citation>
    <scope>NUCLEOTIDE SEQUENCE [LARGE SCALE GENOMIC DNA]</scope>
</reference>
<evidence type="ECO:0000313" key="3">
    <source>
        <dbReference type="Proteomes" id="UP001054837"/>
    </source>
</evidence>
<keyword evidence="3" id="KW-1185">Reference proteome</keyword>
<evidence type="ECO:0000313" key="2">
    <source>
        <dbReference type="EMBL" id="GIY55289.1"/>
    </source>
</evidence>
<organism evidence="2 3">
    <name type="scientific">Caerostris darwini</name>
    <dbReference type="NCBI Taxonomy" id="1538125"/>
    <lineage>
        <taxon>Eukaryota</taxon>
        <taxon>Metazoa</taxon>
        <taxon>Ecdysozoa</taxon>
        <taxon>Arthropoda</taxon>
        <taxon>Chelicerata</taxon>
        <taxon>Arachnida</taxon>
        <taxon>Araneae</taxon>
        <taxon>Araneomorphae</taxon>
        <taxon>Entelegynae</taxon>
        <taxon>Araneoidea</taxon>
        <taxon>Araneidae</taxon>
        <taxon>Caerostris</taxon>
    </lineage>
</organism>
<comment type="caution">
    <text evidence="2">The sequence shown here is derived from an EMBL/GenBank/DDBJ whole genome shotgun (WGS) entry which is preliminary data.</text>
</comment>
<evidence type="ECO:0008006" key="4">
    <source>
        <dbReference type="Google" id="ProtNLM"/>
    </source>
</evidence>
<dbReference type="EMBL" id="BPLQ01011075">
    <property type="protein sequence ID" value="GIY55289.1"/>
    <property type="molecule type" value="Genomic_DNA"/>
</dbReference>
<accession>A0AAV4UBX0</accession>
<gene>
    <name evidence="2" type="ORF">CDAR_578731</name>
</gene>